<dbReference type="InterPro" id="IPR010402">
    <property type="entry name" value="CCT_domain"/>
</dbReference>
<keyword evidence="12" id="KW-1185">Reference proteome</keyword>
<sequence>MNYNFGGNVLEKDVGGGEGSCPWPRPCDGCRAAPSVVYCRADAAYLCAWCDTRVHAANRLASRHERVRVCEACERAPAVLVCRADAAALCAACDVKVHSANPLAARHQRVPVVPLPAAAIPAASVLAEAAATTGAIEVEEYFDLVGYNSYCDNHINNTEQYGMQERQQQQQLMQKEFGDKEAGECVVPSQVAMAKEQQQSGYGAVGAEQAASMTAGVSAYTDSISNSISFSSMEVGIVPDNMATDMANSSILTPAGAISLFSGPSLQMPLHFSPMDRKASVLRYKEKKKNRKFEKTIRYATRKTYAEARPRIKGRFAKRPDMEIEVDQMFSTAALSDGSYGRPTPGGDFVVRTSSISTGEEAAAKRKGGGDGGAGHELMQATAGAAVKPPYLPRGALRGRRYRAGIHSVALTAPHGICTGAKDRGEGGVVQSGAACRGIGKPNGRGLRKLVRSP</sequence>
<protein>
    <submittedName>
        <fullName evidence="11">Heading date 1</fullName>
    </submittedName>
</protein>
<dbReference type="PROSITE" id="PS51017">
    <property type="entry name" value="CCT"/>
    <property type="match status" value="1"/>
</dbReference>
<evidence type="ECO:0000259" key="10">
    <source>
        <dbReference type="PROSITE" id="PS51017"/>
    </source>
</evidence>
<evidence type="ECO:0000256" key="3">
    <source>
        <dbReference type="ARBA" id="ARBA00022723"/>
    </source>
</evidence>
<comment type="subcellular location">
    <subcellularLocation>
        <location evidence="1 8">Nucleus</location>
    </subcellularLocation>
</comment>
<feature type="domain" description="B box-type" evidence="9">
    <location>
        <begin position="27"/>
        <end position="69"/>
    </location>
</feature>
<proteinExistence type="inferred from homology"/>
<evidence type="ECO:0000259" key="9">
    <source>
        <dbReference type="PROSITE" id="PS50119"/>
    </source>
</evidence>
<dbReference type="InterPro" id="IPR000315">
    <property type="entry name" value="Znf_B-box"/>
</dbReference>
<dbReference type="InterPro" id="IPR045281">
    <property type="entry name" value="CONSTANS-like"/>
</dbReference>
<dbReference type="GO" id="GO:0008270">
    <property type="term" value="F:zinc ion binding"/>
    <property type="evidence" value="ECO:0007669"/>
    <property type="project" value="UniProtKB-KW"/>
</dbReference>
<dbReference type="EMBL" id="PQIB02000006">
    <property type="protein sequence ID" value="RLN13424.1"/>
    <property type="molecule type" value="Genomic_DNA"/>
</dbReference>
<dbReference type="PANTHER" id="PTHR31319">
    <property type="entry name" value="ZINC FINGER PROTEIN CONSTANS-LIKE 4"/>
    <property type="match status" value="1"/>
</dbReference>
<dbReference type="AlphaFoldDB" id="A0A3L6S2L6"/>
<comment type="caution">
    <text evidence="11">The sequence shown here is derived from an EMBL/GenBank/DDBJ whole genome shotgun (WGS) entry which is preliminary data.</text>
</comment>
<keyword evidence="6 8" id="KW-0539">Nucleus</keyword>
<dbReference type="Proteomes" id="UP000275267">
    <property type="component" value="Unassembled WGS sequence"/>
</dbReference>
<evidence type="ECO:0000256" key="5">
    <source>
        <dbReference type="ARBA" id="ARBA00022833"/>
    </source>
</evidence>
<evidence type="ECO:0000256" key="6">
    <source>
        <dbReference type="ARBA" id="ARBA00023242"/>
    </source>
</evidence>
<dbReference type="InterPro" id="IPR049808">
    <property type="entry name" value="CONSTANS-like_Bbox1"/>
</dbReference>
<evidence type="ECO:0000256" key="1">
    <source>
        <dbReference type="ARBA" id="ARBA00004123"/>
    </source>
</evidence>
<dbReference type="GO" id="GO:0003700">
    <property type="term" value="F:DNA-binding transcription factor activity"/>
    <property type="evidence" value="ECO:0007669"/>
    <property type="project" value="TreeGrafter"/>
</dbReference>
<evidence type="ECO:0000256" key="2">
    <source>
        <dbReference type="ARBA" id="ARBA00010024"/>
    </source>
</evidence>
<dbReference type="GO" id="GO:0005634">
    <property type="term" value="C:nucleus"/>
    <property type="evidence" value="ECO:0007669"/>
    <property type="project" value="UniProtKB-SubCell"/>
</dbReference>
<evidence type="ECO:0000256" key="8">
    <source>
        <dbReference type="PROSITE-ProRule" id="PRU00357"/>
    </source>
</evidence>
<keyword evidence="5" id="KW-0862">Zinc</keyword>
<gene>
    <name evidence="11" type="ORF">C2845_PM09G12130</name>
</gene>
<dbReference type="Pfam" id="PF06203">
    <property type="entry name" value="CCT"/>
    <property type="match status" value="1"/>
</dbReference>
<dbReference type="SMART" id="SM00336">
    <property type="entry name" value="BBOX"/>
    <property type="match status" value="2"/>
</dbReference>
<dbReference type="OrthoDB" id="153872at2759"/>
<feature type="domain" description="B box-type" evidence="9">
    <location>
        <begin position="65"/>
        <end position="112"/>
    </location>
</feature>
<keyword evidence="3" id="KW-0479">Metal-binding</keyword>
<feature type="domain" description="CCT" evidence="10">
    <location>
        <begin position="277"/>
        <end position="319"/>
    </location>
</feature>
<evidence type="ECO:0000256" key="7">
    <source>
        <dbReference type="PROSITE-ProRule" id="PRU00024"/>
    </source>
</evidence>
<evidence type="ECO:0000256" key="4">
    <source>
        <dbReference type="ARBA" id="ARBA00022771"/>
    </source>
</evidence>
<dbReference type="PROSITE" id="PS50119">
    <property type="entry name" value="ZF_BBOX"/>
    <property type="match status" value="2"/>
</dbReference>
<reference evidence="12" key="1">
    <citation type="journal article" date="2019" name="Nat. Commun.">
        <title>The genome of broomcorn millet.</title>
        <authorList>
            <person name="Zou C."/>
            <person name="Miki D."/>
            <person name="Li D."/>
            <person name="Tang Q."/>
            <person name="Xiao L."/>
            <person name="Rajput S."/>
            <person name="Deng P."/>
            <person name="Jia W."/>
            <person name="Huang R."/>
            <person name="Zhang M."/>
            <person name="Sun Y."/>
            <person name="Hu J."/>
            <person name="Fu X."/>
            <person name="Schnable P.S."/>
            <person name="Li F."/>
            <person name="Zhang H."/>
            <person name="Feng B."/>
            <person name="Zhu X."/>
            <person name="Liu R."/>
            <person name="Schnable J.C."/>
            <person name="Zhu J.-K."/>
            <person name="Zhang H."/>
        </authorList>
    </citation>
    <scope>NUCLEOTIDE SEQUENCE [LARGE SCALE GENOMIC DNA]</scope>
</reference>
<dbReference type="PANTHER" id="PTHR31319:SF39">
    <property type="entry name" value="ZINC FINGER PROTEIN CONSTANS-LIKE 1"/>
    <property type="match status" value="1"/>
</dbReference>
<comment type="similarity">
    <text evidence="2">Belongs to the CONSTANS family.</text>
</comment>
<dbReference type="STRING" id="4540.A0A3L6S2L6"/>
<dbReference type="GO" id="GO:0009909">
    <property type="term" value="P:regulation of flower development"/>
    <property type="evidence" value="ECO:0007669"/>
    <property type="project" value="InterPro"/>
</dbReference>
<keyword evidence="4 7" id="KW-0863">Zinc-finger</keyword>
<dbReference type="CDD" id="cd19821">
    <property type="entry name" value="Bbox1_BBX-like"/>
    <property type="match status" value="1"/>
</dbReference>
<evidence type="ECO:0000313" key="11">
    <source>
        <dbReference type="EMBL" id="RLN13424.1"/>
    </source>
</evidence>
<accession>A0A3L6S2L6</accession>
<evidence type="ECO:0000313" key="12">
    <source>
        <dbReference type="Proteomes" id="UP000275267"/>
    </source>
</evidence>
<dbReference type="Pfam" id="PF00643">
    <property type="entry name" value="zf-B_box"/>
    <property type="match status" value="1"/>
</dbReference>
<organism evidence="11 12">
    <name type="scientific">Panicum miliaceum</name>
    <name type="common">Proso millet</name>
    <name type="synonym">Broomcorn millet</name>
    <dbReference type="NCBI Taxonomy" id="4540"/>
    <lineage>
        <taxon>Eukaryota</taxon>
        <taxon>Viridiplantae</taxon>
        <taxon>Streptophyta</taxon>
        <taxon>Embryophyta</taxon>
        <taxon>Tracheophyta</taxon>
        <taxon>Spermatophyta</taxon>
        <taxon>Magnoliopsida</taxon>
        <taxon>Liliopsida</taxon>
        <taxon>Poales</taxon>
        <taxon>Poaceae</taxon>
        <taxon>PACMAD clade</taxon>
        <taxon>Panicoideae</taxon>
        <taxon>Panicodae</taxon>
        <taxon>Paniceae</taxon>
        <taxon>Panicinae</taxon>
        <taxon>Panicum</taxon>
        <taxon>Panicum sect. Panicum</taxon>
    </lineage>
</organism>
<name>A0A3L6S2L6_PANMI</name>